<evidence type="ECO:0000313" key="7">
    <source>
        <dbReference type="EMBL" id="QZA05969.1"/>
    </source>
</evidence>
<dbReference type="Pfam" id="PF01590">
    <property type="entry name" value="GAF"/>
    <property type="match status" value="1"/>
</dbReference>
<dbReference type="SUPFAM" id="SSF55874">
    <property type="entry name" value="ATPase domain of HSP90 chaperone/DNA topoisomerase II/histidine kinase"/>
    <property type="match status" value="1"/>
</dbReference>
<dbReference type="AlphaFoldDB" id="A0A9X7WEP2"/>
<evidence type="ECO:0000256" key="2">
    <source>
        <dbReference type="ARBA" id="ARBA00022777"/>
    </source>
</evidence>
<dbReference type="InterPro" id="IPR003018">
    <property type="entry name" value="GAF"/>
</dbReference>
<feature type="domain" description="GAF" evidence="5">
    <location>
        <begin position="220"/>
        <end position="369"/>
    </location>
</feature>
<name>A0A9X7WEP2_9MYCO</name>
<keyword evidence="2" id="KW-0418">Kinase</keyword>
<dbReference type="InterPro" id="IPR029016">
    <property type="entry name" value="GAF-like_dom_sf"/>
</dbReference>
<evidence type="ECO:0000256" key="1">
    <source>
        <dbReference type="ARBA" id="ARBA00022679"/>
    </source>
</evidence>
<keyword evidence="3" id="KW-0902">Two-component regulatory system</keyword>
<feature type="domain" description="Histidine kinase/HSP90-like ATPase" evidence="6">
    <location>
        <begin position="479"/>
        <end position="569"/>
    </location>
</feature>
<dbReference type="Pfam" id="PF13185">
    <property type="entry name" value="GAF_2"/>
    <property type="match status" value="1"/>
</dbReference>
<evidence type="ECO:0000256" key="4">
    <source>
        <dbReference type="SAM" id="MobiDB-lite"/>
    </source>
</evidence>
<dbReference type="GO" id="GO:0000155">
    <property type="term" value="F:phosphorelay sensor kinase activity"/>
    <property type="evidence" value="ECO:0007669"/>
    <property type="project" value="InterPro"/>
</dbReference>
<dbReference type="Gene3D" id="3.30.450.40">
    <property type="match status" value="2"/>
</dbReference>
<dbReference type="CDD" id="cd16917">
    <property type="entry name" value="HATPase_UhpB-NarQ-NarX-like"/>
    <property type="match status" value="1"/>
</dbReference>
<dbReference type="KEGG" id="mher:K3U94_12885"/>
<dbReference type="Pfam" id="PF07730">
    <property type="entry name" value="HisKA_3"/>
    <property type="match status" value="1"/>
</dbReference>
<dbReference type="SUPFAM" id="SSF55781">
    <property type="entry name" value="GAF domain-like"/>
    <property type="match status" value="2"/>
</dbReference>
<accession>A0A9X7WEP2</accession>
<dbReference type="InterPro" id="IPR011712">
    <property type="entry name" value="Sig_transdc_His_kin_sub3_dim/P"/>
</dbReference>
<dbReference type="PANTHER" id="PTHR24421:SF56">
    <property type="entry name" value="OXYGEN SENSOR HISTIDINE KINASE RESPONSE REGULATOR DOST"/>
    <property type="match status" value="1"/>
</dbReference>
<keyword evidence="1" id="KW-0808">Transferase</keyword>
<feature type="domain" description="GAF" evidence="5">
    <location>
        <begin position="51"/>
        <end position="198"/>
    </location>
</feature>
<dbReference type="GO" id="GO:0046983">
    <property type="term" value="F:protein dimerization activity"/>
    <property type="evidence" value="ECO:0007669"/>
    <property type="project" value="InterPro"/>
</dbReference>
<gene>
    <name evidence="7" type="ORF">K3U94_12885</name>
</gene>
<evidence type="ECO:0000256" key="3">
    <source>
        <dbReference type="ARBA" id="ARBA00023012"/>
    </source>
</evidence>
<evidence type="ECO:0000259" key="6">
    <source>
        <dbReference type="SMART" id="SM00387"/>
    </source>
</evidence>
<proteinExistence type="predicted"/>
<dbReference type="InterPro" id="IPR036890">
    <property type="entry name" value="HATPase_C_sf"/>
</dbReference>
<dbReference type="Gene3D" id="1.20.5.1930">
    <property type="match status" value="1"/>
</dbReference>
<dbReference type="PANTHER" id="PTHR24421">
    <property type="entry name" value="NITRATE/NITRITE SENSOR PROTEIN NARX-RELATED"/>
    <property type="match status" value="1"/>
</dbReference>
<feature type="region of interest" description="Disordered" evidence="4">
    <location>
        <begin position="553"/>
        <end position="572"/>
    </location>
</feature>
<dbReference type="EMBL" id="CP080997">
    <property type="protein sequence ID" value="QZA05969.1"/>
    <property type="molecule type" value="Genomic_DNA"/>
</dbReference>
<dbReference type="GO" id="GO:0016020">
    <property type="term" value="C:membrane"/>
    <property type="evidence" value="ECO:0007669"/>
    <property type="project" value="InterPro"/>
</dbReference>
<dbReference type="Gene3D" id="3.30.565.10">
    <property type="entry name" value="Histidine kinase-like ATPase, C-terminal domain"/>
    <property type="match status" value="1"/>
</dbReference>
<dbReference type="SMART" id="SM00065">
    <property type="entry name" value="GAF"/>
    <property type="match status" value="2"/>
</dbReference>
<dbReference type="Pfam" id="PF02518">
    <property type="entry name" value="HATPase_c"/>
    <property type="match status" value="1"/>
</dbReference>
<sequence length="572" mass="61241">MVGGDSESAFSGLGNRALFDRMHQQLDELAVARDQMEQLLTLIVEIGSDLELQTTLHRIVVAAMKLTSARYGALAIRGPEGNLIEFIHAGLDEETVRRIGHLPVGKGVLDVSLVQRHPLRLADLTTHPAAVGFPQHHPPMYALLSVPLITQGALFGNLYLTHDEPDRIFTESDERIACAVAMAAAVAVENARMVDHLRASTQWIAASRDITTALLSDAAAPTRPLQVIAERVCELADAEQAIVMVPIDPDLPVAEVAELTVAAAAGAHAAEVIHQRIPVDGSTTGSVFRSGAPLITEAFHVPIPGFTDVGQRPAIVVALRFDGGTLGVLAIARRADQQPFDEADLDLVYDFAHRAAVALVVAGGRESARERDILADRERIAHDLHDHVIQQLFAAGLDLQATLALTHSPEVAARLDGTIDDLQSVIAEIRTTIFRLKSRSALEGGVRRRMQDIVARLTQNRDIVTTVQVDGPMTIIGAELAEQAEAVLMEAVSNVCRHSGATEVTVEITVADVLSIVVTDNGRGIPAGNRRRSGLDNMVARAELVGGTCEITSPPEGGTRVHWTAPPAARSD</sequence>
<evidence type="ECO:0000259" key="5">
    <source>
        <dbReference type="SMART" id="SM00065"/>
    </source>
</evidence>
<dbReference type="InterPro" id="IPR050482">
    <property type="entry name" value="Sensor_HK_TwoCompSys"/>
</dbReference>
<evidence type="ECO:0000313" key="8">
    <source>
        <dbReference type="Proteomes" id="UP000825008"/>
    </source>
</evidence>
<dbReference type="SMART" id="SM00387">
    <property type="entry name" value="HATPase_c"/>
    <property type="match status" value="1"/>
</dbReference>
<dbReference type="InterPro" id="IPR003594">
    <property type="entry name" value="HATPase_dom"/>
</dbReference>
<organism evidence="7 8">
    <name type="scientific">Mycolicibacter heraklionensis</name>
    <dbReference type="NCBI Taxonomy" id="512402"/>
    <lineage>
        <taxon>Bacteria</taxon>
        <taxon>Bacillati</taxon>
        <taxon>Actinomycetota</taxon>
        <taxon>Actinomycetes</taxon>
        <taxon>Mycobacteriales</taxon>
        <taxon>Mycobacteriaceae</taxon>
        <taxon>Mycolicibacter</taxon>
    </lineage>
</organism>
<reference evidence="7" key="1">
    <citation type="submission" date="2021-08" db="EMBL/GenBank/DDBJ databases">
        <title>Whole genome sequencing of non-tuberculosis mycobacteria type-strains.</title>
        <authorList>
            <person name="Igarashi Y."/>
            <person name="Osugi A."/>
            <person name="Mitarai S."/>
        </authorList>
    </citation>
    <scope>NUCLEOTIDE SEQUENCE</scope>
    <source>
        <strain evidence="7">JCM 30995</strain>
    </source>
</reference>
<dbReference type="Proteomes" id="UP000825008">
    <property type="component" value="Chromosome"/>
</dbReference>
<protein>
    <submittedName>
        <fullName evidence="7">GAF domain-containing protein</fullName>
    </submittedName>
</protein>